<dbReference type="GO" id="GO:0046872">
    <property type="term" value="F:metal ion binding"/>
    <property type="evidence" value="ECO:0007669"/>
    <property type="project" value="UniProtKB-KW"/>
</dbReference>
<keyword evidence="5" id="KW-0411">Iron-sulfur</keyword>
<dbReference type="InterPro" id="IPR011263">
    <property type="entry name" value="DNA-dir_RNA_pol_RpoA/D/Rpb3"/>
</dbReference>
<dbReference type="CDD" id="cd07030">
    <property type="entry name" value="RNAP_D"/>
    <property type="match status" value="1"/>
</dbReference>
<evidence type="ECO:0000313" key="7">
    <source>
        <dbReference type="EMBL" id="BAI62330.1"/>
    </source>
</evidence>
<dbReference type="STRING" id="304371.MCP_2258"/>
<dbReference type="EMBL" id="AP011532">
    <property type="protein sequence ID" value="BAI62330.1"/>
    <property type="molecule type" value="Genomic_DNA"/>
</dbReference>
<dbReference type="PANTHER" id="PTHR11800:SF2">
    <property type="entry name" value="DNA-DIRECTED RNA POLYMERASE II SUBUNIT RPB3"/>
    <property type="match status" value="1"/>
</dbReference>
<dbReference type="RefSeq" id="WP_012901004.1">
    <property type="nucleotide sequence ID" value="NC_013665.1"/>
</dbReference>
<feature type="binding site" evidence="5">
    <location>
        <position position="201"/>
    </location>
    <ligand>
        <name>[3Fe-4S] cluster</name>
        <dbReference type="ChEBI" id="CHEBI:21137"/>
    </ligand>
</feature>
<dbReference type="AlphaFoldDB" id="D1Z0V8"/>
<name>D1Z0V8_METPS</name>
<gene>
    <name evidence="5 7" type="primary">rpoD</name>
    <name evidence="5" type="synonym">rpo3</name>
    <name evidence="7" type="ordered locus">MCP_2258</name>
</gene>
<evidence type="ECO:0000256" key="2">
    <source>
        <dbReference type="ARBA" id="ARBA00022490"/>
    </source>
</evidence>
<comment type="similarity">
    <text evidence="4 5">Belongs to the archaeal Rpo3/eukaryotic RPB3 RNA polymerase subunit family.</text>
</comment>
<keyword evidence="1 5" id="KW-0240">DNA-directed RNA polymerase</keyword>
<comment type="subcellular location">
    <subcellularLocation>
        <location evidence="5">Cytoplasm</location>
    </subcellularLocation>
</comment>
<keyword evidence="5" id="KW-0003">3Fe-4S</keyword>
<organism evidence="7 8">
    <name type="scientific">Methanocella paludicola (strain DSM 17711 / JCM 13418 / NBRC 101707 / SANAE)</name>
    <dbReference type="NCBI Taxonomy" id="304371"/>
    <lineage>
        <taxon>Archaea</taxon>
        <taxon>Methanobacteriati</taxon>
        <taxon>Methanobacteriota</taxon>
        <taxon>Stenosarchaea group</taxon>
        <taxon>Methanomicrobia</taxon>
        <taxon>Methanocellales</taxon>
        <taxon>Methanocellaceae</taxon>
        <taxon>Methanocella</taxon>
    </lineage>
</organism>
<dbReference type="GO" id="GO:0051538">
    <property type="term" value="F:3 iron, 4 sulfur cluster binding"/>
    <property type="evidence" value="ECO:0007669"/>
    <property type="project" value="UniProtKB-KW"/>
</dbReference>
<dbReference type="PROSITE" id="PS51379">
    <property type="entry name" value="4FE4S_FER_2"/>
    <property type="match status" value="2"/>
</dbReference>
<feature type="binding site" evidence="5">
    <location>
        <position position="207"/>
    </location>
    <ligand>
        <name>[3Fe-4S] cluster</name>
        <dbReference type="ChEBI" id="CHEBI:21137"/>
    </ligand>
</feature>
<keyword evidence="5" id="KW-0808">Transferase</keyword>
<keyword evidence="5" id="KW-0548">Nucleotidyltransferase</keyword>
<evidence type="ECO:0000256" key="3">
    <source>
        <dbReference type="ARBA" id="ARBA00023163"/>
    </source>
</evidence>
<proteinExistence type="inferred from homology"/>
<accession>D1Z0V8</accession>
<evidence type="ECO:0000256" key="4">
    <source>
        <dbReference type="ARBA" id="ARBA00025804"/>
    </source>
</evidence>
<dbReference type="Gene3D" id="2.170.120.12">
    <property type="entry name" value="DNA-directed RNA polymerase, insert domain"/>
    <property type="match status" value="1"/>
</dbReference>
<reference evidence="7 8" key="2">
    <citation type="journal article" date="2008" name="Int. J. Syst. Evol. Microbiol.">
        <title>Methanocella paludicola gen. nov., sp. nov., a methane-producing archaeon, the first isolate of the lineage 'Rice Cluster I', and proposal of the new archaeal order Methanocellales ord. nov.</title>
        <authorList>
            <person name="Sakai S."/>
            <person name="Imachi H."/>
            <person name="Hanada S."/>
            <person name="Ohashi A."/>
            <person name="Harada H."/>
            <person name="Kamagata Y."/>
        </authorList>
    </citation>
    <scope>NUCLEOTIDE SEQUENCE [LARGE SCALE GENOMIC DNA]</scope>
    <source>
        <strain evidence="8">DSM 17711 / JCM 13418 / NBRC 101707 / SANAE</strain>
    </source>
</reference>
<dbReference type="NCBIfam" id="NF001988">
    <property type="entry name" value="PRK00783.1"/>
    <property type="match status" value="1"/>
</dbReference>
<keyword evidence="2 5" id="KW-0963">Cytoplasm</keyword>
<dbReference type="GO" id="GO:0003899">
    <property type="term" value="F:DNA-directed RNA polymerase activity"/>
    <property type="evidence" value="ECO:0007669"/>
    <property type="project" value="UniProtKB-UniRule"/>
</dbReference>
<dbReference type="InterPro" id="IPR036643">
    <property type="entry name" value="RNApol_insert_sf"/>
</dbReference>
<feature type="binding site" evidence="5">
    <location>
        <position position="204"/>
    </location>
    <ligand>
        <name>[3Fe-4S] cluster</name>
        <dbReference type="ChEBI" id="CHEBI:21137"/>
    </ligand>
</feature>
<dbReference type="PANTHER" id="PTHR11800">
    <property type="entry name" value="DNA-DIRECTED RNA POLYMERASE"/>
    <property type="match status" value="1"/>
</dbReference>
<evidence type="ECO:0000256" key="5">
    <source>
        <dbReference type="HAMAP-Rule" id="MF_00320"/>
    </source>
</evidence>
<sequence>MKLEILELGDRKAKFVLSEVTPAFANAVRRAMLADIPKMAIDYVDIYDNTSVMFDEMLAHRMGLIPIKTNLDMYKLREECDCKGEGCALCQVSFTLSAEGPCMVHSRDMKSSDPDTVPADDNVPIIELKERQKVVLTAVARLGRGKEHSKFQPVCPPGYKYVPIIEISDKCDSCKQCVEQCPRGVFAVDKNKVVVDNPYNCSMCEECLEACDLKAIKLSIDNTAFIFMVETDGSYSAQEIITRAVESIRARSAALNEVLENF</sequence>
<reference evidence="7 8" key="1">
    <citation type="journal article" date="2007" name="Appl. Environ. Microbiol.">
        <title>Isolation of key methanogens for global methane emission from rice paddy fields: a novel isolate affiliated with the clone cluster rice cluster I.</title>
        <authorList>
            <person name="Sakai S."/>
            <person name="Imachi H."/>
            <person name="Sekiguchi Y."/>
            <person name="Ohashi A."/>
            <person name="Harada H."/>
            <person name="Kamagata Y."/>
        </authorList>
    </citation>
    <scope>NUCLEOTIDE SEQUENCE [LARGE SCALE GENOMIC DNA]</scope>
    <source>
        <strain evidence="8">DSM 17711 / JCM 13418 / NBRC 101707 / SANAE</strain>
    </source>
</reference>
<dbReference type="GO" id="GO:0006351">
    <property type="term" value="P:DNA-templated transcription"/>
    <property type="evidence" value="ECO:0007669"/>
    <property type="project" value="UniProtKB-UniRule"/>
</dbReference>
<comment type="cofactor">
    <cofactor evidence="5">
        <name>[3Fe-4S] cluster</name>
        <dbReference type="ChEBI" id="CHEBI:21137"/>
    </cofactor>
    <text evidence="5">Binds 1 [3Fe-4S] cluster.</text>
</comment>
<dbReference type="OrthoDB" id="84933at2157"/>
<dbReference type="PROSITE" id="PS00198">
    <property type="entry name" value="4FE4S_FER_1"/>
    <property type="match status" value="1"/>
</dbReference>
<dbReference type="SMART" id="SM00662">
    <property type="entry name" value="RPOLD"/>
    <property type="match status" value="1"/>
</dbReference>
<dbReference type="HAMAP" id="MF_00320">
    <property type="entry name" value="RNApol_arch_Rpo3"/>
    <property type="match status" value="1"/>
</dbReference>
<dbReference type="GO" id="GO:0000428">
    <property type="term" value="C:DNA-directed RNA polymerase complex"/>
    <property type="evidence" value="ECO:0007669"/>
    <property type="project" value="UniProtKB-KW"/>
</dbReference>
<dbReference type="eggNOG" id="arCOG04241">
    <property type="taxonomic scope" value="Archaea"/>
</dbReference>
<dbReference type="GO" id="GO:0016491">
    <property type="term" value="F:oxidoreductase activity"/>
    <property type="evidence" value="ECO:0007669"/>
    <property type="project" value="UniProtKB-ARBA"/>
</dbReference>
<comment type="catalytic activity">
    <reaction evidence="5">
        <text>RNA(n) + a ribonucleoside 5'-triphosphate = RNA(n+1) + diphosphate</text>
        <dbReference type="Rhea" id="RHEA:21248"/>
        <dbReference type="Rhea" id="RHEA-COMP:14527"/>
        <dbReference type="Rhea" id="RHEA-COMP:17342"/>
        <dbReference type="ChEBI" id="CHEBI:33019"/>
        <dbReference type="ChEBI" id="CHEBI:61557"/>
        <dbReference type="ChEBI" id="CHEBI:140395"/>
        <dbReference type="EC" id="2.7.7.6"/>
    </reaction>
</comment>
<dbReference type="InParanoid" id="D1Z0V8"/>
<dbReference type="FunCoup" id="D1Z0V8">
    <property type="interactions" value="69"/>
</dbReference>
<dbReference type="InterPro" id="IPR011262">
    <property type="entry name" value="DNA-dir_RNA_pol_insert"/>
</dbReference>
<dbReference type="EC" id="2.7.7.6" evidence="5"/>
<dbReference type="InterPro" id="IPR022842">
    <property type="entry name" value="RNAP_Rpo3/Rpb3/RPAC1"/>
</dbReference>
<dbReference type="Pfam" id="PF00037">
    <property type="entry name" value="Fer4"/>
    <property type="match status" value="1"/>
</dbReference>
<feature type="domain" description="4Fe-4S ferredoxin-type" evidence="6">
    <location>
        <begin position="161"/>
        <end position="191"/>
    </location>
</feature>
<dbReference type="Pfam" id="PF01000">
    <property type="entry name" value="RNA_pol_A_bac"/>
    <property type="match status" value="1"/>
</dbReference>
<feature type="domain" description="4Fe-4S ferredoxin-type" evidence="6">
    <location>
        <begin position="192"/>
        <end position="221"/>
    </location>
</feature>
<dbReference type="SUPFAM" id="SSF55257">
    <property type="entry name" value="RBP11-like subunits of RNA polymerase"/>
    <property type="match status" value="1"/>
</dbReference>
<reference evidence="8" key="3">
    <citation type="journal article" date="2011" name="PLoS ONE">
        <title>Genome sequence of a mesophilic hydrogenotrophic methanogen Methanocella paludicola, the first cultivated representative of the order Methanocellales.</title>
        <authorList>
            <person name="Sakai S."/>
            <person name="Takaki Y."/>
            <person name="Shimamura S."/>
            <person name="Sekine M."/>
            <person name="Tajima T."/>
            <person name="Kosugi H."/>
            <person name="Ichikawa N."/>
            <person name="Tasumi E."/>
            <person name="Hiraki A.T."/>
            <person name="Shimizu A."/>
            <person name="Kato Y."/>
            <person name="Nishiko R."/>
            <person name="Mori K."/>
            <person name="Fujita N."/>
            <person name="Imachi H."/>
            <person name="Takai K."/>
        </authorList>
    </citation>
    <scope>NUCLEOTIDE SEQUENCE [LARGE SCALE GENOMIC DNA]</scope>
    <source>
        <strain evidence="8">DSM 17711 / JCM 13418 / NBRC 101707 / SANAE</strain>
    </source>
</reference>
<dbReference type="Gene3D" id="3.30.1360.10">
    <property type="entry name" value="RNA polymerase, RBP11-like subunit"/>
    <property type="match status" value="1"/>
</dbReference>
<dbReference type="Gene3D" id="3.30.70.3110">
    <property type="match status" value="1"/>
</dbReference>
<evidence type="ECO:0000313" key="8">
    <source>
        <dbReference type="Proteomes" id="UP000001882"/>
    </source>
</evidence>
<keyword evidence="8" id="KW-1185">Reference proteome</keyword>
<keyword evidence="5" id="KW-0479">Metal-binding</keyword>
<evidence type="ECO:0000256" key="1">
    <source>
        <dbReference type="ARBA" id="ARBA00022478"/>
    </source>
</evidence>
<keyword evidence="5" id="KW-0408">Iron</keyword>
<keyword evidence="3 5" id="KW-0804">Transcription</keyword>
<dbReference type="InterPro" id="IPR017896">
    <property type="entry name" value="4Fe4S_Fe-S-bd"/>
</dbReference>
<dbReference type="GO" id="GO:0046983">
    <property type="term" value="F:protein dimerization activity"/>
    <property type="evidence" value="ECO:0007669"/>
    <property type="project" value="InterPro"/>
</dbReference>
<dbReference type="InterPro" id="IPR017900">
    <property type="entry name" value="4Fe4S_Fe_S_CS"/>
</dbReference>
<protein>
    <recommendedName>
        <fullName evidence="5">DNA-directed RNA polymerase subunit Rpo3</fullName>
        <ecNumber evidence="5">2.7.7.6</ecNumber>
    </recommendedName>
    <alternativeName>
        <fullName evidence="5">DNA-directed RNA polymerase subunit D</fullName>
    </alternativeName>
</protein>
<dbReference type="InterPro" id="IPR050518">
    <property type="entry name" value="Rpo3/RPB3_RNA_Pol_subunit"/>
</dbReference>
<dbReference type="GeneID" id="8683148"/>
<dbReference type="Pfam" id="PF01193">
    <property type="entry name" value="RNA_pol_L"/>
    <property type="match status" value="1"/>
</dbReference>
<evidence type="ECO:0000259" key="6">
    <source>
        <dbReference type="PROSITE" id="PS51379"/>
    </source>
</evidence>
<comment type="subunit">
    <text evidence="5">Part of the RNA polymerase complex.</text>
</comment>
<dbReference type="GO" id="GO:0003677">
    <property type="term" value="F:DNA binding"/>
    <property type="evidence" value="ECO:0007669"/>
    <property type="project" value="UniProtKB-UniRule"/>
</dbReference>
<dbReference type="InterPro" id="IPR036603">
    <property type="entry name" value="RBP11-like"/>
</dbReference>
<dbReference type="SUPFAM" id="SSF56553">
    <property type="entry name" value="Insert subdomain of RNA polymerase alpha subunit"/>
    <property type="match status" value="1"/>
</dbReference>
<dbReference type="Proteomes" id="UP000001882">
    <property type="component" value="Chromosome"/>
</dbReference>
<dbReference type="KEGG" id="mpd:MCP_2258"/>
<comment type="function">
    <text evidence="5">DNA-dependent RNA polymerase (RNAP) catalyzes the transcription of DNA into RNA using the four ribonucleoside triphosphates as substrates.</text>
</comment>
<dbReference type="GO" id="GO:0005737">
    <property type="term" value="C:cytoplasm"/>
    <property type="evidence" value="ECO:0007669"/>
    <property type="project" value="UniProtKB-SubCell"/>
</dbReference>